<dbReference type="InterPro" id="IPR015000">
    <property type="entry name" value="EipB-like"/>
</dbReference>
<dbReference type="EMBL" id="LC066377">
    <property type="protein sequence ID" value="BAT28393.1"/>
    <property type="molecule type" value="Genomic_DNA"/>
</dbReference>
<feature type="chain" id="PRO_5006014973" description="ATP/GTP-binding site motif A" evidence="1">
    <location>
        <begin position="19"/>
        <end position="258"/>
    </location>
</feature>
<protein>
    <recommendedName>
        <fullName evidence="3">ATP/GTP-binding site motif A</fullName>
    </recommendedName>
</protein>
<reference evidence="2" key="1">
    <citation type="journal article" date="2015" name="Proc. Natl. Acad. Sci. U.S.A.">
        <title>Bacterial clade with the ribosomal RNA operon on a small plasmid rather than the chromosome.</title>
        <authorList>
            <person name="Anda M."/>
            <person name="Ohtsubo Y."/>
            <person name="Okubo T."/>
            <person name="Sugawara M."/>
            <person name="Nagata Y."/>
            <person name="Tsuda M."/>
            <person name="Minamisawa K."/>
            <person name="Mitsui H."/>
        </authorList>
    </citation>
    <scope>NUCLEOTIDE SEQUENCE</scope>
    <source>
        <strain evidence="2">JCM 14755</strain>
    </source>
</reference>
<evidence type="ECO:0000256" key="1">
    <source>
        <dbReference type="SAM" id="SignalP"/>
    </source>
</evidence>
<feature type="signal peptide" evidence="1">
    <location>
        <begin position="1"/>
        <end position="18"/>
    </location>
</feature>
<accession>A0A0N7KY07</accession>
<keyword evidence="1" id="KW-0732">Signal</keyword>
<proteinExistence type="predicted"/>
<dbReference type="AlphaFoldDB" id="A0A0N7KY07"/>
<name>A0A0N7KY07_9HYPH</name>
<sequence>MAGLAASAALGIAAQAWAAPLRPHQAVYDLSLSGQTEDILAVEGRIALTLNAKACGEYDLDYRFAARFHKDGETTVTDQRTRSVEADNGRAYRFETTTFVDGLDQGTVRGTASNAQDATTVSLQEPVIRDFSLPASHFPLDHTAMLIERARKGQRFVEARLFDGDPEAEKLMTTTSIILPAATGASGDKGRDFAGLASWTVDESYFNSDSDEDGLPIFRARYRLYENGVSDEMTLDFGDYALKGSLTSLTYLSAPDCR</sequence>
<dbReference type="Pfam" id="PF08904">
    <property type="entry name" value="EipB_like"/>
    <property type="match status" value="1"/>
</dbReference>
<evidence type="ECO:0008006" key="3">
    <source>
        <dbReference type="Google" id="ProtNLM"/>
    </source>
</evidence>
<organism evidence="2">
    <name type="scientific">Aureimonas frigidaquae</name>
    <dbReference type="NCBI Taxonomy" id="424757"/>
    <lineage>
        <taxon>Bacteria</taxon>
        <taxon>Pseudomonadati</taxon>
        <taxon>Pseudomonadota</taxon>
        <taxon>Alphaproteobacteria</taxon>
        <taxon>Hyphomicrobiales</taxon>
        <taxon>Aurantimonadaceae</taxon>
        <taxon>Aureimonas</taxon>
    </lineage>
</organism>
<evidence type="ECO:0000313" key="2">
    <source>
        <dbReference type="EMBL" id="BAT28393.1"/>
    </source>
</evidence>